<feature type="compositionally biased region" description="Basic and acidic residues" evidence="5">
    <location>
        <begin position="2170"/>
        <end position="2188"/>
    </location>
</feature>
<dbReference type="InterPro" id="IPR000641">
    <property type="entry name" value="CbxX/CfxQ"/>
</dbReference>
<dbReference type="Gene3D" id="1.10.8.60">
    <property type="match status" value="2"/>
</dbReference>
<protein>
    <submittedName>
        <fullName evidence="7">p-loop containing nucleoside triphosphate hydrolase protein</fullName>
    </submittedName>
</protein>
<keyword evidence="2" id="KW-0547">Nucleotide-binding</keyword>
<evidence type="ECO:0000313" key="8">
    <source>
        <dbReference type="Proteomes" id="UP000076798"/>
    </source>
</evidence>
<comment type="similarity">
    <text evidence="1">Belongs to the CbxX/CfxQ family.</text>
</comment>
<dbReference type="SMART" id="SM00382">
    <property type="entry name" value="AAA"/>
    <property type="match status" value="4"/>
</dbReference>
<dbReference type="Pfam" id="PF17866">
    <property type="entry name" value="AAA_lid_6"/>
    <property type="match status" value="1"/>
</dbReference>
<dbReference type="Pfam" id="PF00004">
    <property type="entry name" value="AAA"/>
    <property type="match status" value="3"/>
</dbReference>
<dbReference type="PANTHER" id="PTHR43392">
    <property type="entry name" value="AAA-TYPE ATPASE FAMILY PROTEIN / ANKYRIN REPEAT FAMILY PROTEIN"/>
    <property type="match status" value="1"/>
</dbReference>
<keyword evidence="3" id="KW-0067">ATP-binding</keyword>
<dbReference type="Pfam" id="PF13087">
    <property type="entry name" value="AAA_12"/>
    <property type="match status" value="1"/>
</dbReference>
<evidence type="ECO:0000256" key="4">
    <source>
        <dbReference type="SAM" id="Coils"/>
    </source>
</evidence>
<keyword evidence="7" id="KW-0378">Hydrolase</keyword>
<dbReference type="OrthoDB" id="2423195at2759"/>
<dbReference type="GO" id="GO:0016887">
    <property type="term" value="F:ATP hydrolysis activity"/>
    <property type="evidence" value="ECO:0007669"/>
    <property type="project" value="InterPro"/>
</dbReference>
<dbReference type="InterPro" id="IPR027417">
    <property type="entry name" value="P-loop_NTPase"/>
</dbReference>
<dbReference type="STRING" id="1314776.A0A166I5N8"/>
<dbReference type="FunFam" id="3.40.50.300:FF:000216">
    <property type="entry name" value="Type VII secretion ATPase EccA"/>
    <property type="match status" value="3"/>
</dbReference>
<dbReference type="InterPro" id="IPR050773">
    <property type="entry name" value="CbxX/CfxQ_RuBisCO_ESX"/>
</dbReference>
<accession>A0A166I5N8</accession>
<evidence type="ECO:0000256" key="1">
    <source>
        <dbReference type="ARBA" id="ARBA00010378"/>
    </source>
</evidence>
<feature type="coiled-coil region" evidence="4">
    <location>
        <begin position="2193"/>
        <end position="2292"/>
    </location>
</feature>
<organism evidence="7 8">
    <name type="scientific">Sistotremastrum suecicum HHB10207 ss-3</name>
    <dbReference type="NCBI Taxonomy" id="1314776"/>
    <lineage>
        <taxon>Eukaryota</taxon>
        <taxon>Fungi</taxon>
        <taxon>Dikarya</taxon>
        <taxon>Basidiomycota</taxon>
        <taxon>Agaricomycotina</taxon>
        <taxon>Agaricomycetes</taxon>
        <taxon>Sistotremastrales</taxon>
        <taxon>Sistotremastraceae</taxon>
        <taxon>Sistotremastrum</taxon>
    </lineage>
</organism>
<feature type="compositionally biased region" description="Polar residues" evidence="5">
    <location>
        <begin position="2122"/>
        <end position="2144"/>
    </location>
</feature>
<dbReference type="Proteomes" id="UP000076798">
    <property type="component" value="Unassembled WGS sequence"/>
</dbReference>
<dbReference type="FunFam" id="1.10.8.60:FF:000160">
    <property type="entry name" value="WGS project CABT00000000 data, contig 2.55"/>
    <property type="match status" value="1"/>
</dbReference>
<feature type="region of interest" description="Disordered" evidence="5">
    <location>
        <begin position="1213"/>
        <end position="1270"/>
    </location>
</feature>
<reference evidence="7 8" key="1">
    <citation type="journal article" date="2016" name="Mol. Biol. Evol.">
        <title>Comparative Genomics of Early-Diverging Mushroom-Forming Fungi Provides Insights into the Origins of Lignocellulose Decay Capabilities.</title>
        <authorList>
            <person name="Nagy L.G."/>
            <person name="Riley R."/>
            <person name="Tritt A."/>
            <person name="Adam C."/>
            <person name="Daum C."/>
            <person name="Floudas D."/>
            <person name="Sun H."/>
            <person name="Yadav J.S."/>
            <person name="Pangilinan J."/>
            <person name="Larsson K.H."/>
            <person name="Matsuura K."/>
            <person name="Barry K."/>
            <person name="Labutti K."/>
            <person name="Kuo R."/>
            <person name="Ohm R.A."/>
            <person name="Bhattacharya S.S."/>
            <person name="Shirouzu T."/>
            <person name="Yoshinaga Y."/>
            <person name="Martin F.M."/>
            <person name="Grigoriev I.V."/>
            <person name="Hibbett D.S."/>
        </authorList>
    </citation>
    <scope>NUCLEOTIDE SEQUENCE [LARGE SCALE GENOMIC DNA]</scope>
    <source>
        <strain evidence="7 8">HHB10207 ss-3</strain>
    </source>
</reference>
<dbReference type="FunFam" id="3.40.50.300:FF:001660">
    <property type="entry name" value="NF-X1 finger and helicase protein, putative"/>
    <property type="match status" value="1"/>
</dbReference>
<feature type="domain" description="AAA+ ATPase" evidence="6">
    <location>
        <begin position="1603"/>
        <end position="1741"/>
    </location>
</feature>
<evidence type="ECO:0000313" key="7">
    <source>
        <dbReference type="EMBL" id="KZT43420.1"/>
    </source>
</evidence>
<dbReference type="InterPro" id="IPR003959">
    <property type="entry name" value="ATPase_AAA_core"/>
</dbReference>
<dbReference type="PANTHER" id="PTHR43392:SF2">
    <property type="entry name" value="AAA-TYPE ATPASE FAMILY PROTEIN _ ANKYRIN REPEAT FAMILY PROTEIN"/>
    <property type="match status" value="1"/>
</dbReference>
<feature type="compositionally biased region" description="Polar residues" evidence="5">
    <location>
        <begin position="1227"/>
        <end position="1236"/>
    </location>
</feature>
<feature type="region of interest" description="Disordered" evidence="5">
    <location>
        <begin position="2116"/>
        <end position="2188"/>
    </location>
</feature>
<dbReference type="GO" id="GO:0005524">
    <property type="term" value="F:ATP binding"/>
    <property type="evidence" value="ECO:0007669"/>
    <property type="project" value="UniProtKB-KW"/>
</dbReference>
<sequence>MNRKANLSRHLKDILGGQKPLDETTGPLFLEAICDQSDLLTCLKTIRGNAKGLSLVQQAMLMDISTPFLNGIAATFLLHLSSKPEVAKVADGMYIRDLLLAIVEPDIYWAQLVEEFKAGRLQERAQQGFAWLLLQLVSLRDAERAGPYRQLAQDPKILDTLVKSRYSQIRAHGALIQHLVTLTKPGSFKGLPYTPGGRHDNDFEDFRKIAILPTSDELESTEKPFLRQASTLADVSSEMLLATHLDNQYRLLREDMIYEMRDELQIAQQKKMGKHRGRLLGPLNVTGLYTQRQGQGQGQGQDERLVKWGLRLECLAPLLKGPPDLAVQVRKKLFLDNKNILRHQSMACLMDGKDVLAFAIIHRDEDLLSKKPSIIVIQVQGPQVTGALLQRLKSATDLKLFQVDTAVFAYEPVLDALQSIQRMPLSEEIFDWKAGQGVSALPGSLTDRAEQVKRYAGQDLRSILQTQISVCLDDAQTASLHAGLSQKLSLIQGPPGTGKSFIGALLAKSIHDLTQQTILVVCYTNHALDQFLEDLLDIGIPPSSIARLGGKSTVRTSPMSIQTLSRTNAPRRSKAEWDVINLLRREARELSVLLHEQFQKYQSFSPAELDILEHLEFHHRDYYTAFKVPDATDDMQVVGHKGKAVKPNYLIKRWAKGNGAGNYKASSNVQSASQIWNTPKATRQDVIAKWKTEMLEDQIVQFSESSAKYNSCCSQLDSLFNTQVGAILSQKRIIGCTTTAAAKYREDIVMAAPSVLLVEEAGEILESHILTALGLDVNQLILIGDHKQLRPKTANYLLTVEKGDGYDLNRSLFERLVIADYPHTTLRQQHRMRPEISSLVRELTYPELIDDPKTRGRPDIRGLRSNVVFISHERPEEELKGTEERDMMTSKRNMFEAQMVWKIVKYLAQQGYGTENIVVLTPYLGQLRLLQDTLAKEHNTILSDLDTHDLVRAGLMDPAAAKEIRKPLRLSTIDNYQGEESDIVVVSLTRSNANCDIGFMIAPERLNVLLSRARDGLIMIGNSSTFRGSRKGGELWSRFFTLMSKNGHMYSGLPAKCERHPARTTDLMSPADFEEKCPDGGCSEPCGAHLPCNHDCPLRCHQLSDHTKFPCEQICYSNCASGHSMQWKCSKGPSLQCKRCIREAKLAEEKKKREFELQEKRDAARQEHLRAMAELDSELAGVAESLKDQQLTVEMQRALESKRQELLRAKERAASRPLATDPVHPPSGSTCATAPSTRDAPANIDTRSSSPSLEPSAETKQDAAPLESAARLDWQRQKDIDGAINPAIDSVMDMTGLEDVKQQILRIKAKVDTAKRQGTDLKGERFNVSMLGNPGTGKTTVARHYAKFLASMDVIPGLMFVETTGSRLADDAVPGVKKSLENIKNAGGGVMFIDEAYQLVNDTNISGKQVLDFLLAEMENLVGTVAFIFAGYNKEMEKFFEHNPGLQSRVPYTLQFQDYTDDELQDMLRKRIEKKYNGHMKLEGGHGGLYVRIAVRRLGCGRGRPGFGNARALENLLGKIGERQAERLRKLRRTGPAPDDFLLTKEDLIGPRPADVQKNSKARKALQSMIGLAQVKQSVEELFAMADSNYLRELKEKKPVAVSLNRVFVGSPGTGKTTVAKHYGQILADLGLLSNGEVVVKNPSDFIGAYLGQSESQTKAILSTTVGKVLIIDEAYMLYSSTGGTADPYKTAVIDTIVAEVQSVPGEDRCVLLLGYKKEIEEMFQHVNPGLARRFAIENAFHFHDYTDEELGKALDWKLKAQDLTATDKAKQAALEVLSRKRNRPNFGNIGEVENLLSEAKSRYQARQSLLPLAQRSPDAPFEPVDFDPDFNRGERAGDNLVKLFEDVIGGDEIVQKLRGWQKVSENMKAVGQDPRKVVPTAFIFKGPPGTGKTTTARKMGQVYSDMGFLSSSEVVECSATELVGQYVGHTGPKTRNVFTKALGRVLFIDEAYRLGEGHFAKEAIDEVVSIMTEETFRGKLIVILAGYDKDMNDLLSVNPGLSSRFPEEIYFKNFSPENCLKILALNLQKQRIRLEALNSPSSPEHATILDHLRQLSELPEWGNARDMETLSKKMITAAFSDSSATRYQDENGATTGILLPFHKGLVCIQEMLSSRSERAKNTTSRNIQRGLNSRVLQDPTQRQLEPPALNSAPPKVQTSRPSKPAHQVAESKDSSDVSISDGRDDGVTDEVWNRLKQDKIAEERAREKAQEELERLNAEVETAKQNEKEIAKKRKQLEGAQGQHDELLRLREEERLRSLALRTAEAKRVAALEAEERKKREEARVQSKIRRMGVCVAGFQWIKQADGYRCAGGGHFLTNAQLGL</sequence>
<dbReference type="InterPro" id="IPR041677">
    <property type="entry name" value="DNA2/NAM7_AAA_11"/>
</dbReference>
<dbReference type="InterPro" id="IPR041679">
    <property type="entry name" value="DNA2/NAM7-like_C"/>
</dbReference>
<dbReference type="Gene3D" id="3.40.50.300">
    <property type="entry name" value="P-loop containing nucleotide triphosphate hydrolases"/>
    <property type="match status" value="5"/>
</dbReference>
<dbReference type="CDD" id="cd17936">
    <property type="entry name" value="EEXXEc_NFX1"/>
    <property type="match status" value="1"/>
</dbReference>
<evidence type="ECO:0000256" key="5">
    <source>
        <dbReference type="SAM" id="MobiDB-lite"/>
    </source>
</evidence>
<dbReference type="CDD" id="cd00009">
    <property type="entry name" value="AAA"/>
    <property type="match status" value="2"/>
</dbReference>
<feature type="domain" description="AAA+ ATPase" evidence="6">
    <location>
        <begin position="1324"/>
        <end position="1460"/>
    </location>
</feature>
<dbReference type="CDD" id="cd06008">
    <property type="entry name" value="NF-X1-zinc-finger"/>
    <property type="match status" value="1"/>
</dbReference>
<dbReference type="PRINTS" id="PR00819">
    <property type="entry name" value="CBXCFQXSUPER"/>
</dbReference>
<feature type="domain" description="AAA+ ATPase" evidence="6">
    <location>
        <begin position="485"/>
        <end position="804"/>
    </location>
</feature>
<evidence type="ECO:0000256" key="3">
    <source>
        <dbReference type="ARBA" id="ARBA00022840"/>
    </source>
</evidence>
<dbReference type="InterPro" id="IPR041627">
    <property type="entry name" value="AAA_lid_6"/>
</dbReference>
<feature type="domain" description="AAA+ ATPase" evidence="6">
    <location>
        <begin position="1879"/>
        <end position="2016"/>
    </location>
</feature>
<proteinExistence type="inferred from homology"/>
<dbReference type="CDD" id="cd18808">
    <property type="entry name" value="SF1_C_Upf1"/>
    <property type="match status" value="1"/>
</dbReference>
<evidence type="ECO:0000256" key="2">
    <source>
        <dbReference type="ARBA" id="ARBA00022741"/>
    </source>
</evidence>
<dbReference type="SUPFAM" id="SSF52540">
    <property type="entry name" value="P-loop containing nucleoside triphosphate hydrolases"/>
    <property type="match status" value="4"/>
</dbReference>
<dbReference type="EMBL" id="KV428008">
    <property type="protein sequence ID" value="KZT43420.1"/>
    <property type="molecule type" value="Genomic_DNA"/>
</dbReference>
<dbReference type="InterPro" id="IPR003593">
    <property type="entry name" value="AAA+_ATPase"/>
</dbReference>
<gene>
    <name evidence="7" type="ORF">SISSUDRAFT_1057813</name>
</gene>
<dbReference type="GO" id="GO:0004386">
    <property type="term" value="F:helicase activity"/>
    <property type="evidence" value="ECO:0007669"/>
    <property type="project" value="InterPro"/>
</dbReference>
<dbReference type="Pfam" id="PF13086">
    <property type="entry name" value="AAA_11"/>
    <property type="match status" value="1"/>
</dbReference>
<keyword evidence="8" id="KW-1185">Reference proteome</keyword>
<dbReference type="InterPro" id="IPR047187">
    <property type="entry name" value="SF1_C_Upf1"/>
</dbReference>
<evidence type="ECO:0000259" key="6">
    <source>
        <dbReference type="SMART" id="SM00382"/>
    </source>
</evidence>
<keyword evidence="4" id="KW-0175">Coiled coil</keyword>
<name>A0A166I5N8_9AGAM</name>